<protein>
    <recommendedName>
        <fullName evidence="13">Ion transport domain-containing protein</fullName>
    </recommendedName>
</protein>
<dbReference type="GO" id="GO:0005249">
    <property type="term" value="F:voltage-gated potassium channel activity"/>
    <property type="evidence" value="ECO:0007669"/>
    <property type="project" value="InterPro"/>
</dbReference>
<keyword evidence="10 12" id="KW-0472">Membrane</keyword>
<evidence type="ECO:0000256" key="7">
    <source>
        <dbReference type="ARBA" id="ARBA00022958"/>
    </source>
</evidence>
<evidence type="ECO:0000256" key="12">
    <source>
        <dbReference type="SAM" id="Phobius"/>
    </source>
</evidence>
<evidence type="ECO:0000256" key="11">
    <source>
        <dbReference type="ARBA" id="ARBA00023303"/>
    </source>
</evidence>
<dbReference type="PRINTS" id="PR00169">
    <property type="entry name" value="KCHANNEL"/>
</dbReference>
<evidence type="ECO:0000256" key="5">
    <source>
        <dbReference type="ARBA" id="ARBA00022826"/>
    </source>
</evidence>
<keyword evidence="8 12" id="KW-1133">Transmembrane helix</keyword>
<dbReference type="GO" id="GO:0008076">
    <property type="term" value="C:voltage-gated potassium channel complex"/>
    <property type="evidence" value="ECO:0007669"/>
    <property type="project" value="InterPro"/>
</dbReference>
<evidence type="ECO:0000256" key="3">
    <source>
        <dbReference type="ARBA" id="ARBA00022538"/>
    </source>
</evidence>
<keyword evidence="7" id="KW-0630">Potassium</keyword>
<dbReference type="SUPFAM" id="SSF81324">
    <property type="entry name" value="Voltage-gated potassium channels"/>
    <property type="match status" value="1"/>
</dbReference>
<feature type="transmembrane region" description="Helical" evidence="12">
    <location>
        <begin position="59"/>
        <end position="78"/>
    </location>
</feature>
<dbReference type="InterPro" id="IPR027359">
    <property type="entry name" value="Volt_channel_dom_sf"/>
</dbReference>
<evidence type="ECO:0000313" key="15">
    <source>
        <dbReference type="Proteomes" id="UP000003763"/>
    </source>
</evidence>
<dbReference type="PANTHER" id="PTHR11537:SF254">
    <property type="entry name" value="POTASSIUM VOLTAGE-GATED CHANNEL PROTEIN SHAB"/>
    <property type="match status" value="1"/>
</dbReference>
<evidence type="ECO:0000256" key="2">
    <source>
        <dbReference type="ARBA" id="ARBA00022448"/>
    </source>
</evidence>
<keyword evidence="2" id="KW-0813">Transport</keyword>
<keyword evidence="3" id="KW-0633">Potassium transport</keyword>
<name>G5HEN0_9FIRM</name>
<dbReference type="eggNOG" id="COG0569">
    <property type="taxonomic scope" value="Bacteria"/>
</dbReference>
<dbReference type="HOGENOM" id="CLU_011722_1_1_9"/>
<dbReference type="InterPro" id="IPR028325">
    <property type="entry name" value="VG_K_chnl"/>
</dbReference>
<organism evidence="14 15">
    <name type="scientific">[Clostridium] citroniae WAL-17108</name>
    <dbReference type="NCBI Taxonomy" id="742733"/>
    <lineage>
        <taxon>Bacteria</taxon>
        <taxon>Bacillati</taxon>
        <taxon>Bacillota</taxon>
        <taxon>Clostridia</taxon>
        <taxon>Lachnospirales</taxon>
        <taxon>Lachnospiraceae</taxon>
        <taxon>Enterocloster</taxon>
    </lineage>
</organism>
<feature type="transmembrane region" description="Helical" evidence="12">
    <location>
        <begin position="187"/>
        <end position="209"/>
    </location>
</feature>
<evidence type="ECO:0000256" key="10">
    <source>
        <dbReference type="ARBA" id="ARBA00023136"/>
    </source>
</evidence>
<evidence type="ECO:0000256" key="8">
    <source>
        <dbReference type="ARBA" id="ARBA00022989"/>
    </source>
</evidence>
<keyword evidence="9" id="KW-0406">Ion transport</keyword>
<dbReference type="PANTHER" id="PTHR11537">
    <property type="entry name" value="VOLTAGE-GATED POTASSIUM CHANNEL"/>
    <property type="match status" value="1"/>
</dbReference>
<dbReference type="AlphaFoldDB" id="G5HEN0"/>
<comment type="subcellular location">
    <subcellularLocation>
        <location evidence="1">Membrane</location>
        <topology evidence="1">Multi-pass membrane protein</topology>
    </subcellularLocation>
</comment>
<keyword evidence="6" id="KW-0851">Voltage-gated channel</keyword>
<gene>
    <name evidence="14" type="ORF">HMPREF9469_00903</name>
</gene>
<dbReference type="EMBL" id="ADLJ01000007">
    <property type="protein sequence ID" value="EHE99988.1"/>
    <property type="molecule type" value="Genomic_DNA"/>
</dbReference>
<evidence type="ECO:0000259" key="13">
    <source>
        <dbReference type="Pfam" id="PF00520"/>
    </source>
</evidence>
<dbReference type="RefSeq" id="WP_007859603.1">
    <property type="nucleotide sequence ID" value="NZ_JH376420.1"/>
</dbReference>
<proteinExistence type="predicted"/>
<evidence type="ECO:0000313" key="14">
    <source>
        <dbReference type="EMBL" id="EHE99988.1"/>
    </source>
</evidence>
<keyword evidence="4 12" id="KW-0812">Transmembrane</keyword>
<dbReference type="PATRIC" id="fig|742733.3.peg.928"/>
<feature type="transmembrane region" description="Helical" evidence="12">
    <location>
        <begin position="90"/>
        <end position="112"/>
    </location>
</feature>
<sequence>MKKRIFEIIQSANTGDIASKIFDLFIMLLVIINSITIMIDTFSLPQNFKTTIRIIDTSTSIIFSIEYALRIWTAPFLFPNKSNTKARIRYIFSFMAIIDLLAILPFYLPMLIPFNLKSLRLLRLTRLLRIFKMNRYTNALYKVGAVFKAKASQLISSMLVVVMLIILSSILMFNIENTAQPEAFTNIFDSMWWAVATFTTVGYGDIYPITVAGKLLSTIIAFLGIGLVAVPTGIISAGFVEQIDKHDDDKKHYCPYCGKRLD</sequence>
<dbReference type="InterPro" id="IPR005821">
    <property type="entry name" value="Ion_trans_dom"/>
</dbReference>
<keyword evidence="5" id="KW-0631">Potassium channel</keyword>
<reference evidence="14 15" key="1">
    <citation type="submission" date="2011-08" db="EMBL/GenBank/DDBJ databases">
        <title>The Genome Sequence of Clostridium citroniae WAL-17108.</title>
        <authorList>
            <consortium name="The Broad Institute Genome Sequencing Platform"/>
            <person name="Earl A."/>
            <person name="Ward D."/>
            <person name="Feldgarden M."/>
            <person name="Gevers D."/>
            <person name="Finegold S.M."/>
            <person name="Summanen P.H."/>
            <person name="Molitoris D.R."/>
            <person name="Vaisanen M.L."/>
            <person name="Daigneault M."/>
            <person name="Allen-Vercoe E."/>
            <person name="Young S.K."/>
            <person name="Zeng Q."/>
            <person name="Gargeya S."/>
            <person name="Fitzgerald M."/>
            <person name="Haas B."/>
            <person name="Abouelleil A."/>
            <person name="Alvarado L."/>
            <person name="Arachchi H.M."/>
            <person name="Berlin A."/>
            <person name="Brown A."/>
            <person name="Chapman S.B."/>
            <person name="Chen Z."/>
            <person name="Dunbar C."/>
            <person name="Freedman E."/>
            <person name="Gearin G."/>
            <person name="Gellesch M."/>
            <person name="Goldberg J."/>
            <person name="Griggs A."/>
            <person name="Gujja S."/>
            <person name="Heiman D."/>
            <person name="Howarth C."/>
            <person name="Larson L."/>
            <person name="Lui A."/>
            <person name="MacDonald P.J.P."/>
            <person name="Montmayeur A."/>
            <person name="Murphy C."/>
            <person name="Neiman D."/>
            <person name="Pearson M."/>
            <person name="Priest M."/>
            <person name="Roberts A."/>
            <person name="Saif S."/>
            <person name="Shea T."/>
            <person name="Shenoy N."/>
            <person name="Sisk P."/>
            <person name="Stolte C."/>
            <person name="Sykes S."/>
            <person name="Wortman J."/>
            <person name="Nusbaum C."/>
            <person name="Birren B."/>
        </authorList>
    </citation>
    <scope>NUCLEOTIDE SEQUENCE [LARGE SCALE GENOMIC DNA]</scope>
    <source>
        <strain evidence="14 15">WAL-17108</strain>
    </source>
</reference>
<feature type="transmembrane region" description="Helical" evidence="12">
    <location>
        <begin position="21"/>
        <end position="39"/>
    </location>
</feature>
<dbReference type="Gene3D" id="1.10.287.70">
    <property type="match status" value="1"/>
</dbReference>
<dbReference type="Proteomes" id="UP000003763">
    <property type="component" value="Unassembled WGS sequence"/>
</dbReference>
<dbReference type="Pfam" id="PF00520">
    <property type="entry name" value="Ion_trans"/>
    <property type="match status" value="1"/>
</dbReference>
<comment type="caution">
    <text evidence="14">The sequence shown here is derived from an EMBL/GenBank/DDBJ whole genome shotgun (WGS) entry which is preliminary data.</text>
</comment>
<evidence type="ECO:0000256" key="4">
    <source>
        <dbReference type="ARBA" id="ARBA00022692"/>
    </source>
</evidence>
<feature type="domain" description="Ion transport" evidence="13">
    <location>
        <begin position="20"/>
        <end position="243"/>
    </location>
</feature>
<keyword evidence="11" id="KW-0407">Ion channel</keyword>
<evidence type="ECO:0000256" key="1">
    <source>
        <dbReference type="ARBA" id="ARBA00004141"/>
    </source>
</evidence>
<evidence type="ECO:0000256" key="6">
    <source>
        <dbReference type="ARBA" id="ARBA00022882"/>
    </source>
</evidence>
<feature type="transmembrane region" description="Helical" evidence="12">
    <location>
        <begin position="154"/>
        <end position="175"/>
    </location>
</feature>
<accession>G5HEN0</accession>
<dbReference type="GO" id="GO:0001508">
    <property type="term" value="P:action potential"/>
    <property type="evidence" value="ECO:0007669"/>
    <property type="project" value="TreeGrafter"/>
</dbReference>
<feature type="transmembrane region" description="Helical" evidence="12">
    <location>
        <begin position="215"/>
        <end position="240"/>
    </location>
</feature>
<evidence type="ECO:0000256" key="9">
    <source>
        <dbReference type="ARBA" id="ARBA00023065"/>
    </source>
</evidence>
<dbReference type="Gene3D" id="1.20.120.350">
    <property type="entry name" value="Voltage-gated potassium channels. Chain C"/>
    <property type="match status" value="1"/>
</dbReference>